<evidence type="ECO:0000313" key="4">
    <source>
        <dbReference type="EMBL" id="CAA2104170.1"/>
    </source>
</evidence>
<dbReference type="InterPro" id="IPR002035">
    <property type="entry name" value="VWF_A"/>
</dbReference>
<feature type="transmembrane region" description="Helical" evidence="2">
    <location>
        <begin position="300"/>
        <end position="325"/>
    </location>
</feature>
<protein>
    <recommendedName>
        <fullName evidence="3">VWFA domain-containing protein</fullName>
    </recommendedName>
</protein>
<name>A0A679J6P5_9HYPH</name>
<keyword evidence="2" id="KW-1133">Transmembrane helix</keyword>
<evidence type="ECO:0000256" key="2">
    <source>
        <dbReference type="SAM" id="Phobius"/>
    </source>
</evidence>
<feature type="domain" description="VWFA" evidence="3">
    <location>
        <begin position="41"/>
        <end position="218"/>
    </location>
</feature>
<evidence type="ECO:0000259" key="3">
    <source>
        <dbReference type="SMART" id="SM00327"/>
    </source>
</evidence>
<organism evidence="4">
    <name type="scientific">Methylobacterium bullatum</name>
    <dbReference type="NCBI Taxonomy" id="570505"/>
    <lineage>
        <taxon>Bacteria</taxon>
        <taxon>Pseudomonadati</taxon>
        <taxon>Pseudomonadota</taxon>
        <taxon>Alphaproteobacteria</taxon>
        <taxon>Hyphomicrobiales</taxon>
        <taxon>Methylobacteriaceae</taxon>
        <taxon>Methylobacterium</taxon>
    </lineage>
</organism>
<dbReference type="Pfam" id="PF13519">
    <property type="entry name" value="VWA_2"/>
    <property type="match status" value="1"/>
</dbReference>
<keyword evidence="2" id="KW-0472">Membrane</keyword>
<accession>A0A679J6P5</accession>
<dbReference type="EMBL" id="LR743504">
    <property type="protein sequence ID" value="CAA2104170.1"/>
    <property type="molecule type" value="Genomic_DNA"/>
</dbReference>
<dbReference type="SMART" id="SM00327">
    <property type="entry name" value="VWA"/>
    <property type="match status" value="1"/>
</dbReference>
<dbReference type="InterPro" id="IPR036465">
    <property type="entry name" value="vWFA_dom_sf"/>
</dbReference>
<dbReference type="Gene3D" id="3.40.50.410">
    <property type="entry name" value="von Willebrand factor, type A domain"/>
    <property type="match status" value="1"/>
</dbReference>
<keyword evidence="2" id="KW-0812">Transmembrane</keyword>
<feature type="region of interest" description="Disordered" evidence="1">
    <location>
        <begin position="203"/>
        <end position="244"/>
    </location>
</feature>
<dbReference type="SUPFAM" id="SSF53300">
    <property type="entry name" value="vWA-like"/>
    <property type="match status" value="1"/>
</dbReference>
<proteinExistence type="predicted"/>
<reference evidence="4" key="1">
    <citation type="submission" date="2019-12" db="EMBL/GenBank/DDBJ databases">
        <authorList>
            <person name="Cremers G."/>
        </authorList>
    </citation>
    <scope>NUCLEOTIDE SEQUENCE</scope>
    <source>
        <strain evidence="4">Mbul1</strain>
    </source>
</reference>
<dbReference type="AlphaFoldDB" id="A0A679J6P5"/>
<gene>
    <name evidence="4" type="ORF">MBUL_02572</name>
</gene>
<sequence>MSAPGLVRRNLRDRRFQLLAAALALVALTFVARPLPLTRNGVEILAILDITGSMNVRDYVGADGKPESRLETAKAALRELVTSLPCGSRVALGLFTERRPFLLFTPIEVCADFAPLDGALSALDWRMAWEGDSRISAGLFRSVEMAAGLGTDLVFITDGQEAPPLPSTGGPTFDGKPGAVRGLIVGAGAYALSPIPRYNDRGRETGFYGSGDVQQENRFGPPPADAESREGYNPRNAPFGAAAASGTEHLSSVREPYLKTLAQATGLTYAHLDGPAGLGPALVRAATPRPLPGSLDLRPVFGGIALALILAVFAGPLFGAGRFVLLKKV</sequence>
<evidence type="ECO:0000256" key="1">
    <source>
        <dbReference type="SAM" id="MobiDB-lite"/>
    </source>
</evidence>